<evidence type="ECO:0000256" key="1">
    <source>
        <dbReference type="SAM" id="MobiDB-lite"/>
    </source>
</evidence>
<keyword evidence="3" id="KW-1185">Reference proteome</keyword>
<feature type="compositionally biased region" description="Polar residues" evidence="1">
    <location>
        <begin position="29"/>
        <end position="43"/>
    </location>
</feature>
<reference evidence="2 3" key="1">
    <citation type="journal article" date="2019" name="Genome Biol. Evol.">
        <title>Insights into the evolution of the New World diploid cottons (Gossypium, subgenus Houzingenia) based on genome sequencing.</title>
        <authorList>
            <person name="Grover C.E."/>
            <person name="Arick M.A. 2nd"/>
            <person name="Thrash A."/>
            <person name="Conover J.L."/>
            <person name="Sanders W.S."/>
            <person name="Peterson D.G."/>
            <person name="Frelichowski J.E."/>
            <person name="Scheffler J.A."/>
            <person name="Scheffler B.E."/>
            <person name="Wendel J.F."/>
        </authorList>
    </citation>
    <scope>NUCLEOTIDE SEQUENCE [LARGE SCALE GENOMIC DNA]</scope>
    <source>
        <strain evidence="2">57</strain>
        <tissue evidence="2">Leaf</tissue>
    </source>
</reference>
<name>A0A7J8WCG9_9ROSI</name>
<gene>
    <name evidence="2" type="ORF">Goklo_024144</name>
</gene>
<dbReference type="AlphaFoldDB" id="A0A7J8WCG9"/>
<accession>A0A7J8WCG9</accession>
<dbReference type="EMBL" id="JABFAB010244402">
    <property type="protein sequence ID" value="MBA0672334.1"/>
    <property type="molecule type" value="Genomic_DNA"/>
</dbReference>
<evidence type="ECO:0000313" key="2">
    <source>
        <dbReference type="EMBL" id="MBA0672334.1"/>
    </source>
</evidence>
<organism evidence="2 3">
    <name type="scientific">Gossypium klotzschianum</name>
    <dbReference type="NCBI Taxonomy" id="34286"/>
    <lineage>
        <taxon>Eukaryota</taxon>
        <taxon>Viridiplantae</taxon>
        <taxon>Streptophyta</taxon>
        <taxon>Embryophyta</taxon>
        <taxon>Tracheophyta</taxon>
        <taxon>Spermatophyta</taxon>
        <taxon>Magnoliopsida</taxon>
        <taxon>eudicotyledons</taxon>
        <taxon>Gunneridae</taxon>
        <taxon>Pentapetalae</taxon>
        <taxon>rosids</taxon>
        <taxon>malvids</taxon>
        <taxon>Malvales</taxon>
        <taxon>Malvaceae</taxon>
        <taxon>Malvoideae</taxon>
        <taxon>Gossypium</taxon>
    </lineage>
</organism>
<proteinExistence type="predicted"/>
<feature type="compositionally biased region" description="Basic and acidic residues" evidence="1">
    <location>
        <begin position="65"/>
        <end position="74"/>
    </location>
</feature>
<protein>
    <submittedName>
        <fullName evidence="2">Uncharacterized protein</fullName>
    </submittedName>
</protein>
<dbReference type="Proteomes" id="UP000593573">
    <property type="component" value="Unassembled WGS sequence"/>
</dbReference>
<sequence length="90" mass="10750">MQYTELQRKKIRDWNKCWKEKMDMDARNEPSSSRISTTEQNESIKLFARYVGPSNAHPEAEDQISEEREYNNDDKGEEEGNEKDFEEEDD</sequence>
<comment type="caution">
    <text evidence="2">The sequence shown here is derived from an EMBL/GenBank/DDBJ whole genome shotgun (WGS) entry which is preliminary data.</text>
</comment>
<feature type="compositionally biased region" description="Acidic residues" evidence="1">
    <location>
        <begin position="75"/>
        <end position="90"/>
    </location>
</feature>
<evidence type="ECO:0000313" key="3">
    <source>
        <dbReference type="Proteomes" id="UP000593573"/>
    </source>
</evidence>
<feature type="region of interest" description="Disordered" evidence="1">
    <location>
        <begin position="20"/>
        <end position="90"/>
    </location>
</feature>